<keyword evidence="1" id="KW-0472">Membrane</keyword>
<evidence type="ECO:0000256" key="1">
    <source>
        <dbReference type="SAM" id="Phobius"/>
    </source>
</evidence>
<dbReference type="InterPro" id="IPR006068">
    <property type="entry name" value="ATPase_P-typ_cation-transptr_C"/>
</dbReference>
<accession>X1DM68</accession>
<feature type="transmembrane region" description="Helical" evidence="1">
    <location>
        <begin position="24"/>
        <end position="47"/>
    </location>
</feature>
<dbReference type="AlphaFoldDB" id="X1DM68"/>
<organism evidence="3">
    <name type="scientific">marine sediment metagenome</name>
    <dbReference type="NCBI Taxonomy" id="412755"/>
    <lineage>
        <taxon>unclassified sequences</taxon>
        <taxon>metagenomes</taxon>
        <taxon>ecological metagenomes</taxon>
    </lineage>
</organism>
<dbReference type="SUPFAM" id="SSF81665">
    <property type="entry name" value="Calcium ATPase, transmembrane domain M"/>
    <property type="match status" value="1"/>
</dbReference>
<dbReference type="EMBL" id="BART01037620">
    <property type="protein sequence ID" value="GAH09370.1"/>
    <property type="molecule type" value="Genomic_DNA"/>
</dbReference>
<dbReference type="InterPro" id="IPR023298">
    <property type="entry name" value="ATPase_P-typ_TM_dom_sf"/>
</dbReference>
<sequence length="127" mass="14040">MELKEKGLLETPPRDPKEKIANRLFFIRVGGVSVVMAVTAFIIFWHFGQLAFASPNVDMLLTQAQTAALMTVVGVHIGYIFTARSTFGSAFTFSPFSNKWILGGVAITIIIDLMIVYLPALNNVFRT</sequence>
<evidence type="ECO:0000313" key="3">
    <source>
        <dbReference type="EMBL" id="GAH09370.1"/>
    </source>
</evidence>
<name>X1DM68_9ZZZZ</name>
<feature type="domain" description="Cation-transporting P-type ATPase C-terminal" evidence="2">
    <location>
        <begin position="1"/>
        <end position="127"/>
    </location>
</feature>
<keyword evidence="1" id="KW-0812">Transmembrane</keyword>
<protein>
    <recommendedName>
        <fullName evidence="2">Cation-transporting P-type ATPase C-terminal domain-containing protein</fullName>
    </recommendedName>
</protein>
<feature type="transmembrane region" description="Helical" evidence="1">
    <location>
        <begin position="67"/>
        <end position="87"/>
    </location>
</feature>
<gene>
    <name evidence="3" type="ORF">S01H4_62845</name>
</gene>
<feature type="non-terminal residue" evidence="3">
    <location>
        <position position="127"/>
    </location>
</feature>
<dbReference type="Pfam" id="PF00689">
    <property type="entry name" value="Cation_ATPase_C"/>
    <property type="match status" value="1"/>
</dbReference>
<keyword evidence="1" id="KW-1133">Transmembrane helix</keyword>
<comment type="caution">
    <text evidence="3">The sequence shown here is derived from an EMBL/GenBank/DDBJ whole genome shotgun (WGS) entry which is preliminary data.</text>
</comment>
<dbReference type="Gene3D" id="1.20.1110.10">
    <property type="entry name" value="Calcium-transporting ATPase, transmembrane domain"/>
    <property type="match status" value="1"/>
</dbReference>
<proteinExistence type="predicted"/>
<evidence type="ECO:0000259" key="2">
    <source>
        <dbReference type="Pfam" id="PF00689"/>
    </source>
</evidence>
<reference evidence="3" key="1">
    <citation type="journal article" date="2014" name="Front. Microbiol.">
        <title>High frequency of phylogenetically diverse reductive dehalogenase-homologous genes in deep subseafloor sedimentary metagenomes.</title>
        <authorList>
            <person name="Kawai M."/>
            <person name="Futagami T."/>
            <person name="Toyoda A."/>
            <person name="Takaki Y."/>
            <person name="Nishi S."/>
            <person name="Hori S."/>
            <person name="Arai W."/>
            <person name="Tsubouchi T."/>
            <person name="Morono Y."/>
            <person name="Uchiyama I."/>
            <person name="Ito T."/>
            <person name="Fujiyama A."/>
            <person name="Inagaki F."/>
            <person name="Takami H."/>
        </authorList>
    </citation>
    <scope>NUCLEOTIDE SEQUENCE</scope>
    <source>
        <strain evidence="3">Expedition CK06-06</strain>
    </source>
</reference>
<feature type="transmembrane region" description="Helical" evidence="1">
    <location>
        <begin position="99"/>
        <end position="120"/>
    </location>
</feature>